<evidence type="ECO:0000256" key="2">
    <source>
        <dbReference type="ARBA" id="ARBA00022980"/>
    </source>
</evidence>
<dbReference type="Gene3D" id="3.40.50.790">
    <property type="match status" value="1"/>
</dbReference>
<dbReference type="Gene3D" id="3.30.190.20">
    <property type="match status" value="1"/>
</dbReference>
<evidence type="ECO:0000313" key="5">
    <source>
        <dbReference type="EMBL" id="CAE8589552.1"/>
    </source>
</evidence>
<evidence type="ECO:0008006" key="7">
    <source>
        <dbReference type="Google" id="ProtNLM"/>
    </source>
</evidence>
<dbReference type="GO" id="GO:0005840">
    <property type="term" value="C:ribosome"/>
    <property type="evidence" value="ECO:0007669"/>
    <property type="project" value="UniProtKB-KW"/>
</dbReference>
<dbReference type="GO" id="GO:0003723">
    <property type="term" value="F:RNA binding"/>
    <property type="evidence" value="ECO:0007669"/>
    <property type="project" value="InterPro"/>
</dbReference>
<feature type="compositionally biased region" description="Low complexity" evidence="4">
    <location>
        <begin position="606"/>
        <end position="616"/>
    </location>
</feature>
<dbReference type="SUPFAM" id="SSF48452">
    <property type="entry name" value="TPR-like"/>
    <property type="match status" value="1"/>
</dbReference>
<dbReference type="SUPFAM" id="SSF56808">
    <property type="entry name" value="Ribosomal protein L1"/>
    <property type="match status" value="1"/>
</dbReference>
<dbReference type="InterPro" id="IPR011990">
    <property type="entry name" value="TPR-like_helical_dom_sf"/>
</dbReference>
<dbReference type="GO" id="GO:1990904">
    <property type="term" value="C:ribonucleoprotein complex"/>
    <property type="evidence" value="ECO:0007669"/>
    <property type="project" value="UniProtKB-KW"/>
</dbReference>
<dbReference type="InterPro" id="IPR023673">
    <property type="entry name" value="Ribosomal_uL1_CS"/>
</dbReference>
<accession>A0A813DNU3</accession>
<evidence type="ECO:0000313" key="6">
    <source>
        <dbReference type="Proteomes" id="UP000654075"/>
    </source>
</evidence>
<dbReference type="InterPro" id="IPR023674">
    <property type="entry name" value="Ribosomal_uL1-like"/>
</dbReference>
<dbReference type="Pfam" id="PF00687">
    <property type="entry name" value="Ribosomal_L1"/>
    <property type="match status" value="1"/>
</dbReference>
<feature type="region of interest" description="Disordered" evidence="4">
    <location>
        <begin position="72"/>
        <end position="94"/>
    </location>
</feature>
<reference evidence="5" key="1">
    <citation type="submission" date="2021-02" db="EMBL/GenBank/DDBJ databases">
        <authorList>
            <person name="Dougan E. K."/>
            <person name="Rhodes N."/>
            <person name="Thang M."/>
            <person name="Chan C."/>
        </authorList>
    </citation>
    <scope>NUCLEOTIDE SEQUENCE</scope>
</reference>
<dbReference type="FunFam" id="3.30.190.20:FF:000009">
    <property type="entry name" value="Ribosomal protein L10a"/>
    <property type="match status" value="1"/>
</dbReference>
<feature type="compositionally biased region" description="Low complexity" evidence="4">
    <location>
        <begin position="183"/>
        <end position="194"/>
    </location>
</feature>
<dbReference type="InterPro" id="IPR028364">
    <property type="entry name" value="Ribosomal_uL1/biogenesis"/>
</dbReference>
<keyword evidence="6" id="KW-1185">Reference proteome</keyword>
<dbReference type="CDD" id="cd00403">
    <property type="entry name" value="Ribosomal_L1"/>
    <property type="match status" value="1"/>
</dbReference>
<evidence type="ECO:0000256" key="3">
    <source>
        <dbReference type="ARBA" id="ARBA00023274"/>
    </source>
</evidence>
<proteinExistence type="inferred from homology"/>
<feature type="region of interest" description="Disordered" evidence="4">
    <location>
        <begin position="413"/>
        <end position="432"/>
    </location>
</feature>
<name>A0A813DNU3_POLGL</name>
<dbReference type="PROSITE" id="PS01199">
    <property type="entry name" value="RIBOSOMAL_L1"/>
    <property type="match status" value="1"/>
</dbReference>
<dbReference type="InterPro" id="IPR050257">
    <property type="entry name" value="eL8/uL1-like"/>
</dbReference>
<comment type="similarity">
    <text evidence="1">Belongs to the universal ribosomal protein uL1 family.</text>
</comment>
<feature type="region of interest" description="Disordered" evidence="4">
    <location>
        <begin position="167"/>
        <end position="194"/>
    </location>
</feature>
<dbReference type="EMBL" id="CAJNNV010003752">
    <property type="protein sequence ID" value="CAE8589552.1"/>
    <property type="molecule type" value="Genomic_DNA"/>
</dbReference>
<evidence type="ECO:0000256" key="1">
    <source>
        <dbReference type="ARBA" id="ARBA00010531"/>
    </source>
</evidence>
<feature type="region of interest" description="Disordered" evidence="4">
    <location>
        <begin position="591"/>
        <end position="623"/>
    </location>
</feature>
<keyword evidence="3" id="KW-0687">Ribonucleoprotein</keyword>
<gene>
    <name evidence="5" type="ORF">PGLA1383_LOCUS8308</name>
</gene>
<sequence>MAGLRSRVAAEITVGSRVSVFEGRHFQDFGAGDQGVVVSLDADGQTCEVAFDGHPGRQAPLSVARRHLCLERRPSEGEAASTPRQRSRRQEPPDTMWDALQEAFATAGAGPSSAPRSALASAPSLASVGPKRLVEAPWQHQLGRQVEEALLEVSAEQAEFSHFQAEFSGGLSRQQRPSPPISSPRAATASRSAATELHRAAEAAALAEYCEDALASLSVHPANERRAQGSSSHRSPGVASLSAASALEADALDDALQATSLRITAKEAAEIEQRVAGDRRLEDRVKAISSELGDHLQSTFHQELRVFGARLDGLDERCKAFSLLAAETSQHLEESFASRSGTKSMEARLEELAAAVSRLHRELDGKAPLRQMEDLAKTTTKSMNDMLSQWERRLETRRRALLLESDAVSGEISRASELGSGEASRSKDDVAHNRLDSLSNRLEANLRETQRVQLRLDELVQLQESSTRAVRGCDEASRLDELARAQAQLLERVDALQAEQITHASQPRLEDLVQTRASAAASAAASMLSQQWESKFDLLNARAEAGDRSNLTIASHTASDVKTARQLCQKEFREEATRRLIGPAESVTNLVENNGMTSRPAGGFISGSSSLESQRSQAVEDSDMDLDEHAARLKLLGNESFKLGCYPRAVSLYSAAAAIASGSTLQIEVASNLAAGAQEQHAGYDAHQGEALRESGNRAVAAGKYLQAKAAYLQAVGGSSGPKDLTWLKLASNMALVCIRLEEPGSALAWCKTGLRVAKDITDTIGQELHAKLIRRQTAANLLGIILDNYRASLKVTRSSPTRFTPQLCKEIFASHENAFFNGQFLETALTTFLRNLWNLCKRHFMESALLMWKFTLLAAICVRLRFENQRYVCVALDAESGKVVSHTEHCTSPVPQPWWELEGSHAPKQGGQALARAPWGLAGVSRTDTAANTQELCHEGTATRRRTDVQDLPSQMEENSQYWTLPYTGELETWSAAELRQLLVLHGLPELPMRGLSQLTLARTAGALMDELCDSARQAGPVERAFNSSISLEEHQKLHELGGPMPIGRDPYLDLRQNLVILAQGIDAGRLSHTFQRATATGYQTHALAVHLERVVSLGDQPARVLWYTYQTNANTQADPEISQEVFSVLVQSAQCDLASKLGDSSGEAGWFPADCRQALKDCQKQDWKQHKLNSIGGKLMNGIRSWNDSSGRWVVKPDRTREQHKLRPDSLAHTSATNYGNESLVTAISQLAGPNRSRVAALKQMTETSAESFAGEPGIQVPIDQSAELGGKTGTLTVHCINGSHVQPNVAHSDIHGGRVFIVKVQVPFRYEPTESNPLIVYDAARSFAILIDRHGFVGANLQGVCNSQRLVNQRLANVAQFTCFLAFRMGAVYGNLPNPHGPRKTSHLLILQRLEVRAMSKLSIDNLKKGIQQILEGSKEKPRKFLETVELQIGLKDYDTQRDKRFAGTIKLPHVPRPRMKLSMKICVLGDAVHCEAAQRSGIPFKSVEDLKKLNKNKKMVKKLALSFDAFLASQVLIPQIPRLLGPGLNKAGKFPGLIQHTDNLENKVTELRSNVKFQLKKVLCMGVAVGNVGMTPDELRMNCLMAINFLVSLLKKNWNNIKRLHLKSTMGKPYTVYG</sequence>
<organism evidence="5 6">
    <name type="scientific">Polarella glacialis</name>
    <name type="common">Dinoflagellate</name>
    <dbReference type="NCBI Taxonomy" id="89957"/>
    <lineage>
        <taxon>Eukaryota</taxon>
        <taxon>Sar</taxon>
        <taxon>Alveolata</taxon>
        <taxon>Dinophyceae</taxon>
        <taxon>Suessiales</taxon>
        <taxon>Suessiaceae</taxon>
        <taxon>Polarella</taxon>
    </lineage>
</organism>
<dbReference type="FunFam" id="3.40.50.790:FF:000002">
    <property type="entry name" value="Ribosomal protein"/>
    <property type="match status" value="1"/>
</dbReference>
<dbReference type="Proteomes" id="UP000654075">
    <property type="component" value="Unassembled WGS sequence"/>
</dbReference>
<comment type="caution">
    <text evidence="5">The sequence shown here is derived from an EMBL/GenBank/DDBJ whole genome shotgun (WGS) entry which is preliminary data.</text>
</comment>
<keyword evidence="2" id="KW-0689">Ribosomal protein</keyword>
<evidence type="ECO:0000256" key="4">
    <source>
        <dbReference type="SAM" id="MobiDB-lite"/>
    </source>
</evidence>
<protein>
    <recommendedName>
        <fullName evidence="7">60S ribosomal protein L10a</fullName>
    </recommendedName>
</protein>
<dbReference type="PANTHER" id="PTHR23105">
    <property type="entry name" value="RIBOSOMAL PROTEIN L7AE FAMILY MEMBER"/>
    <property type="match status" value="1"/>
</dbReference>
<dbReference type="Gene3D" id="1.25.40.10">
    <property type="entry name" value="Tetratricopeptide repeat domain"/>
    <property type="match status" value="1"/>
</dbReference>
<dbReference type="InterPro" id="IPR016095">
    <property type="entry name" value="Ribosomal_uL1_3-a/b-sand"/>
</dbReference>